<protein>
    <submittedName>
        <fullName evidence="2">GNAT family N-acetyltransferase</fullName>
    </submittedName>
</protein>
<dbReference type="PANTHER" id="PTHR13355">
    <property type="entry name" value="GLUCOSAMINE 6-PHOSPHATE N-ACETYLTRANSFERASE"/>
    <property type="match status" value="1"/>
</dbReference>
<evidence type="ECO:0000313" key="2">
    <source>
        <dbReference type="EMBL" id="MBH0228819.1"/>
    </source>
</evidence>
<dbReference type="InterPro" id="IPR016181">
    <property type="entry name" value="Acyl_CoA_acyltransferase"/>
</dbReference>
<dbReference type="Gene3D" id="3.40.630.30">
    <property type="match status" value="1"/>
</dbReference>
<dbReference type="AlphaFoldDB" id="A0A931HSJ7"/>
<keyword evidence="3" id="KW-1185">Reference proteome</keyword>
<dbReference type="Pfam" id="PF13673">
    <property type="entry name" value="Acetyltransf_10"/>
    <property type="match status" value="1"/>
</dbReference>
<gene>
    <name evidence="2" type="ORF">H0267_01220</name>
</gene>
<dbReference type="SUPFAM" id="SSF55729">
    <property type="entry name" value="Acyl-CoA N-acyltransferases (Nat)"/>
    <property type="match status" value="1"/>
</dbReference>
<dbReference type="InterPro" id="IPR000182">
    <property type="entry name" value="GNAT_dom"/>
</dbReference>
<organism evidence="2 3">
    <name type="scientific">Halobacillus yeomjeoni</name>
    <dbReference type="NCBI Taxonomy" id="311194"/>
    <lineage>
        <taxon>Bacteria</taxon>
        <taxon>Bacillati</taxon>
        <taxon>Bacillota</taxon>
        <taxon>Bacilli</taxon>
        <taxon>Bacillales</taxon>
        <taxon>Bacillaceae</taxon>
        <taxon>Halobacillus</taxon>
    </lineage>
</organism>
<dbReference type="RefSeq" id="WP_197315465.1">
    <property type="nucleotide sequence ID" value="NZ_JADZSC010000001.1"/>
</dbReference>
<dbReference type="Proteomes" id="UP000614490">
    <property type="component" value="Unassembled WGS sequence"/>
</dbReference>
<comment type="caution">
    <text evidence="2">The sequence shown here is derived from an EMBL/GenBank/DDBJ whole genome shotgun (WGS) entry which is preliminary data.</text>
</comment>
<accession>A0A931HSJ7</accession>
<dbReference type="PROSITE" id="PS51186">
    <property type="entry name" value="GNAT"/>
    <property type="match status" value="1"/>
</dbReference>
<feature type="domain" description="N-acetyltransferase" evidence="1">
    <location>
        <begin position="2"/>
        <end position="141"/>
    </location>
</feature>
<name>A0A931HSJ7_9BACI</name>
<evidence type="ECO:0000259" key="1">
    <source>
        <dbReference type="PROSITE" id="PS51186"/>
    </source>
</evidence>
<sequence length="141" mass="16282">MIELHRVTSQKEKDDAFHVRRVVFIDEQNVPEEIEIDAYDDHSIHLVGYENDKPVAAGRLRFVEGYGKLGRICVTKSCRGRSYGKEMILFMEYIVRKEGFNKTKLNAQIQAEKFYESLGYVTVSEEFMDAGIPHVTMTKSL</sequence>
<evidence type="ECO:0000313" key="3">
    <source>
        <dbReference type="Proteomes" id="UP000614490"/>
    </source>
</evidence>
<dbReference type="EMBL" id="JADZSC010000001">
    <property type="protein sequence ID" value="MBH0228819.1"/>
    <property type="molecule type" value="Genomic_DNA"/>
</dbReference>
<dbReference type="CDD" id="cd04301">
    <property type="entry name" value="NAT_SF"/>
    <property type="match status" value="1"/>
</dbReference>
<dbReference type="GO" id="GO:0004343">
    <property type="term" value="F:glucosamine 6-phosphate N-acetyltransferase activity"/>
    <property type="evidence" value="ECO:0007669"/>
    <property type="project" value="TreeGrafter"/>
</dbReference>
<reference evidence="2 3" key="1">
    <citation type="journal article" date="2005" name="Int. J. Syst. Evol. Microbiol.">
        <title>Halobacillus yeomjeoni sp. nov., isolated from a marine solar saltern in Korea.</title>
        <authorList>
            <person name="Yoon J.H."/>
            <person name="Kang S.J."/>
            <person name="Lee C.H."/>
            <person name="Oh H.W."/>
            <person name="Oh T.K."/>
        </authorList>
    </citation>
    <scope>NUCLEOTIDE SEQUENCE [LARGE SCALE GENOMIC DNA]</scope>
    <source>
        <strain evidence="2 3">KCTC 3957</strain>
    </source>
</reference>
<dbReference type="PANTHER" id="PTHR13355:SF11">
    <property type="entry name" value="GLUCOSAMINE 6-PHOSPHATE N-ACETYLTRANSFERASE"/>
    <property type="match status" value="1"/>
</dbReference>
<proteinExistence type="predicted"/>
<dbReference type="InterPro" id="IPR039143">
    <property type="entry name" value="GNPNAT1-like"/>
</dbReference>